<evidence type="ECO:0000256" key="3">
    <source>
        <dbReference type="ARBA" id="ARBA00022679"/>
    </source>
</evidence>
<dbReference type="GO" id="GO:0009298">
    <property type="term" value="P:GDP-mannose biosynthetic process"/>
    <property type="evidence" value="ECO:0007669"/>
    <property type="project" value="TreeGrafter"/>
</dbReference>
<evidence type="ECO:0000256" key="4">
    <source>
        <dbReference type="ARBA" id="ARBA00022695"/>
    </source>
</evidence>
<dbReference type="InterPro" id="IPR014710">
    <property type="entry name" value="RmlC-like_jellyroll"/>
</dbReference>
<dbReference type="InterPro" id="IPR051161">
    <property type="entry name" value="Mannose-6P_isomerase_type2"/>
</dbReference>
<dbReference type="AlphaFoldDB" id="A0A2N1PKH3"/>
<dbReference type="SUPFAM" id="SSF53448">
    <property type="entry name" value="Nucleotide-diphospho-sugar transferases"/>
    <property type="match status" value="1"/>
</dbReference>
<evidence type="ECO:0000313" key="13">
    <source>
        <dbReference type="Proteomes" id="UP000233256"/>
    </source>
</evidence>
<evidence type="ECO:0000259" key="10">
    <source>
        <dbReference type="Pfam" id="PF01050"/>
    </source>
</evidence>
<evidence type="ECO:0000256" key="8">
    <source>
        <dbReference type="RuleBase" id="RU004190"/>
    </source>
</evidence>
<keyword evidence="6" id="KW-0342">GTP-binding</keyword>
<evidence type="ECO:0000256" key="7">
    <source>
        <dbReference type="ARBA" id="ARBA00047343"/>
    </source>
</evidence>
<evidence type="ECO:0000256" key="2">
    <source>
        <dbReference type="ARBA" id="ARBA00012387"/>
    </source>
</evidence>
<accession>A0A2N1PKH3</accession>
<dbReference type="PANTHER" id="PTHR46390:SF1">
    <property type="entry name" value="MANNOSE-1-PHOSPHATE GUANYLYLTRANSFERASE"/>
    <property type="match status" value="1"/>
</dbReference>
<feature type="domain" description="Mannose-6-phosphate isomerase type II C-terminal" evidence="10">
    <location>
        <begin position="402"/>
        <end position="510"/>
    </location>
</feature>
<dbReference type="InterPro" id="IPR006375">
    <property type="entry name" value="Man1P_GuaTrfase/Man6P_Isoase"/>
</dbReference>
<dbReference type="InterPro" id="IPR029044">
    <property type="entry name" value="Nucleotide-diphossugar_trans"/>
</dbReference>
<dbReference type="InterPro" id="IPR049577">
    <property type="entry name" value="GMPP_N"/>
</dbReference>
<evidence type="ECO:0000256" key="1">
    <source>
        <dbReference type="ARBA" id="ARBA00006115"/>
    </source>
</evidence>
<feature type="domain" description="MannoseP isomerase/GMP-like beta-helix" evidence="11">
    <location>
        <begin position="342"/>
        <end position="392"/>
    </location>
</feature>
<evidence type="ECO:0000256" key="6">
    <source>
        <dbReference type="ARBA" id="ARBA00023134"/>
    </source>
</evidence>
<proteinExistence type="inferred from homology"/>
<gene>
    <name evidence="12" type="ORF">CVV64_17035</name>
</gene>
<dbReference type="InterPro" id="IPR054566">
    <property type="entry name" value="ManC/GMP-like_b-helix"/>
</dbReference>
<protein>
    <recommendedName>
        <fullName evidence="2">mannose-1-phosphate guanylyltransferase</fullName>
        <ecNumber evidence="2">2.7.7.13</ecNumber>
    </recommendedName>
</protein>
<keyword evidence="3 12" id="KW-0808">Transferase</keyword>
<comment type="similarity">
    <text evidence="1 8">Belongs to the mannose-6-phosphate isomerase type 2 family.</text>
</comment>
<dbReference type="Proteomes" id="UP000233256">
    <property type="component" value="Unassembled WGS sequence"/>
</dbReference>
<dbReference type="CDD" id="cd02213">
    <property type="entry name" value="cupin_PMI_typeII_C"/>
    <property type="match status" value="1"/>
</dbReference>
<keyword evidence="5" id="KW-0547">Nucleotide-binding</keyword>
<dbReference type="CDD" id="cd02509">
    <property type="entry name" value="GDP-M1P_Guanylyltransferase"/>
    <property type="match status" value="1"/>
</dbReference>
<evidence type="ECO:0000259" key="11">
    <source>
        <dbReference type="Pfam" id="PF22640"/>
    </source>
</evidence>
<dbReference type="Pfam" id="PF22640">
    <property type="entry name" value="ManC_GMP_beta-helix"/>
    <property type="match status" value="1"/>
</dbReference>
<dbReference type="Gene3D" id="2.60.120.10">
    <property type="entry name" value="Jelly Rolls"/>
    <property type="match status" value="1"/>
</dbReference>
<keyword evidence="4 12" id="KW-0548">Nucleotidyltransferase</keyword>
<organism evidence="12 13">
    <name type="scientific">Candidatus Wallbacteria bacterium HGW-Wallbacteria-1</name>
    <dbReference type="NCBI Taxonomy" id="2013854"/>
    <lineage>
        <taxon>Bacteria</taxon>
        <taxon>Candidatus Walliibacteriota</taxon>
    </lineage>
</organism>
<dbReference type="InterPro" id="IPR011051">
    <property type="entry name" value="RmlC_Cupin_sf"/>
</dbReference>
<comment type="catalytic activity">
    <reaction evidence="7">
        <text>alpha-D-mannose 1-phosphate + GTP + H(+) = GDP-alpha-D-mannose + diphosphate</text>
        <dbReference type="Rhea" id="RHEA:15229"/>
        <dbReference type="ChEBI" id="CHEBI:15378"/>
        <dbReference type="ChEBI" id="CHEBI:33019"/>
        <dbReference type="ChEBI" id="CHEBI:37565"/>
        <dbReference type="ChEBI" id="CHEBI:57527"/>
        <dbReference type="ChEBI" id="CHEBI:58409"/>
        <dbReference type="EC" id="2.7.7.13"/>
    </reaction>
</comment>
<comment type="caution">
    <text evidence="12">The sequence shown here is derived from an EMBL/GenBank/DDBJ whole genome shotgun (WGS) entry which is preliminary data.</text>
</comment>
<evidence type="ECO:0000259" key="9">
    <source>
        <dbReference type="Pfam" id="PF00483"/>
    </source>
</evidence>
<evidence type="ECO:0000313" key="12">
    <source>
        <dbReference type="EMBL" id="PKK88848.1"/>
    </source>
</evidence>
<keyword evidence="12" id="KW-0413">Isomerase</keyword>
<dbReference type="GO" id="GO:0000271">
    <property type="term" value="P:polysaccharide biosynthetic process"/>
    <property type="evidence" value="ECO:0007669"/>
    <property type="project" value="InterPro"/>
</dbReference>
<dbReference type="Pfam" id="PF01050">
    <property type="entry name" value="MannoseP_isomer"/>
    <property type="match status" value="1"/>
</dbReference>
<dbReference type="GO" id="GO:0005525">
    <property type="term" value="F:GTP binding"/>
    <property type="evidence" value="ECO:0007669"/>
    <property type="project" value="UniProtKB-KW"/>
</dbReference>
<feature type="domain" description="Nucleotidyl transferase" evidence="9">
    <location>
        <begin position="31"/>
        <end position="332"/>
    </location>
</feature>
<dbReference type="Pfam" id="PF00483">
    <property type="entry name" value="NTP_transferase"/>
    <property type="match status" value="1"/>
</dbReference>
<dbReference type="GO" id="GO:0004475">
    <property type="term" value="F:mannose-1-phosphate guanylyltransferase (GTP) activity"/>
    <property type="evidence" value="ECO:0007669"/>
    <property type="project" value="UniProtKB-EC"/>
</dbReference>
<dbReference type="PANTHER" id="PTHR46390">
    <property type="entry name" value="MANNOSE-1-PHOSPHATE GUANYLYLTRANSFERASE"/>
    <property type="match status" value="1"/>
</dbReference>
<dbReference type="Gene3D" id="3.90.550.10">
    <property type="entry name" value="Spore Coat Polysaccharide Biosynthesis Protein SpsA, Chain A"/>
    <property type="match status" value="1"/>
</dbReference>
<dbReference type="EMBL" id="PGXC01000033">
    <property type="protein sequence ID" value="PKK88848.1"/>
    <property type="molecule type" value="Genomic_DNA"/>
</dbReference>
<evidence type="ECO:0000256" key="5">
    <source>
        <dbReference type="ARBA" id="ARBA00022741"/>
    </source>
</evidence>
<dbReference type="InterPro" id="IPR001538">
    <property type="entry name" value="Man6P_isomerase-2_C"/>
</dbReference>
<sequence>MAKVLKISDVICTITRPKPLVKVGRELSVIALILAGGEGRRLWPISNGLRPKHVLKLFDGLSLFQKSVKRIHEMKSAGQRLVDRISIVTNHSQVDILKSQLAEVNIQADFIIEPSPMNTAPAVAMALFGNPGIGDGEIVGVFPCDHIIRNEEKFAHCVARGMDVCIDSGVCTLGIPPSRPETGYGYLEFGPSTEDPEDGQARSRFENSAFPETVLRVCPVVRFVEKPDEVKAAYFIESGRFLWNAGIFIFSAGVMRHLFLEHLPKTVSAVHSMIAAVDEEMGRVRDIYSQADRISIDFGIMERISNITTVVSDIGWSDMGSFDSIHDLNTRDDSRNVTAGMVVADNCSNCLIISGNRPIGTRNLRDLIVVESDDGVLVIPRGDSQSVRSIVDSVEQTLSKPMEKDVEKPWGSFHVMDQGPGYKVKRLVVFPGAELSLQSHASRDEKWTIVRGRARVTIGAQIMELGYGQTVSIQRKVRHRLGNIGSEILEIIEVQTGEYFGEDDIIRYQDRYNRV</sequence>
<reference evidence="12 13" key="1">
    <citation type="journal article" date="2017" name="ISME J.">
        <title>Potential for microbial H2 and metal transformations associated with novel bacteria and archaea in deep terrestrial subsurface sediments.</title>
        <authorList>
            <person name="Hernsdorf A.W."/>
            <person name="Amano Y."/>
            <person name="Miyakawa K."/>
            <person name="Ise K."/>
            <person name="Suzuki Y."/>
            <person name="Anantharaman K."/>
            <person name="Probst A."/>
            <person name="Burstein D."/>
            <person name="Thomas B.C."/>
            <person name="Banfield J.F."/>
        </authorList>
    </citation>
    <scope>NUCLEOTIDE SEQUENCE [LARGE SCALE GENOMIC DNA]</scope>
    <source>
        <strain evidence="12">HGW-Wallbacteria-1</strain>
    </source>
</reference>
<dbReference type="InterPro" id="IPR005835">
    <property type="entry name" value="NTP_transferase_dom"/>
</dbReference>
<dbReference type="SUPFAM" id="SSF51182">
    <property type="entry name" value="RmlC-like cupins"/>
    <property type="match status" value="1"/>
</dbReference>
<dbReference type="GO" id="GO:0016853">
    <property type="term" value="F:isomerase activity"/>
    <property type="evidence" value="ECO:0007669"/>
    <property type="project" value="UniProtKB-KW"/>
</dbReference>
<dbReference type="NCBIfam" id="TIGR01479">
    <property type="entry name" value="GMP_PMI"/>
    <property type="match status" value="1"/>
</dbReference>
<dbReference type="EC" id="2.7.7.13" evidence="2"/>
<name>A0A2N1PKH3_9BACT</name>